<evidence type="ECO:0000313" key="2">
    <source>
        <dbReference type="Proteomes" id="UP000293162"/>
    </source>
</evidence>
<protein>
    <submittedName>
        <fullName evidence="1">Uncharacterized protein</fullName>
    </submittedName>
</protein>
<accession>A0A4Q5LX94</accession>
<comment type="caution">
    <text evidence="1">The sequence shown here is derived from an EMBL/GenBank/DDBJ whole genome shotgun (WGS) entry which is preliminary data.</text>
</comment>
<sequence length="84" mass="9741">MNVTCTLFFYSGLLPALFASKQTQLIPKNQDTRIDSMRYDTRSLLIEWAYLLCLPYQLPLPQSVKPGFERKLLFKPENESVIVT</sequence>
<gene>
    <name evidence="1" type="ORF">EWM59_18225</name>
</gene>
<keyword evidence="2" id="KW-1185">Reference proteome</keyword>
<proteinExistence type="predicted"/>
<organism evidence="1 2">
    <name type="scientific">Emticicia agri</name>
    <dbReference type="NCBI Taxonomy" id="2492393"/>
    <lineage>
        <taxon>Bacteria</taxon>
        <taxon>Pseudomonadati</taxon>
        <taxon>Bacteroidota</taxon>
        <taxon>Cytophagia</taxon>
        <taxon>Cytophagales</taxon>
        <taxon>Leadbetterellaceae</taxon>
        <taxon>Emticicia</taxon>
    </lineage>
</organism>
<dbReference type="AlphaFoldDB" id="A0A4Q5LX94"/>
<name>A0A4Q5LX94_9BACT</name>
<dbReference type="Proteomes" id="UP000293162">
    <property type="component" value="Unassembled WGS sequence"/>
</dbReference>
<reference evidence="1 2" key="1">
    <citation type="submission" date="2019-02" db="EMBL/GenBank/DDBJ databases">
        <title>Bacterial novel species Emticicia sp. 17J42-9 isolated from soil.</title>
        <authorList>
            <person name="Jung H.-Y."/>
        </authorList>
    </citation>
    <scope>NUCLEOTIDE SEQUENCE [LARGE SCALE GENOMIC DNA]</scope>
    <source>
        <strain evidence="1 2">17J42-9</strain>
    </source>
</reference>
<dbReference type="EMBL" id="SEWF01000029">
    <property type="protein sequence ID" value="RYU94235.1"/>
    <property type="molecule type" value="Genomic_DNA"/>
</dbReference>
<evidence type="ECO:0000313" key="1">
    <source>
        <dbReference type="EMBL" id="RYU94235.1"/>
    </source>
</evidence>
<dbReference type="RefSeq" id="WP_130022690.1">
    <property type="nucleotide sequence ID" value="NZ_SEWF01000029.1"/>
</dbReference>